<comment type="caution">
    <text evidence="1">The sequence shown here is derived from an EMBL/GenBank/DDBJ whole genome shotgun (WGS) entry which is preliminary data.</text>
</comment>
<proteinExistence type="predicted"/>
<organism evidence="1 2">
    <name type="scientific">Gandjariella thermophila</name>
    <dbReference type="NCBI Taxonomy" id="1931992"/>
    <lineage>
        <taxon>Bacteria</taxon>
        <taxon>Bacillati</taxon>
        <taxon>Actinomycetota</taxon>
        <taxon>Actinomycetes</taxon>
        <taxon>Pseudonocardiales</taxon>
        <taxon>Pseudonocardiaceae</taxon>
        <taxon>Gandjariella</taxon>
    </lineage>
</organism>
<sequence length="63" mass="6985">MHAPVDAATVNTQAPITVATVRRWGDAMLRDAIGLPFLDLFRWSILIPHRPRASGDTHAHLMV</sequence>
<accession>A0A4D4J659</accession>
<dbReference type="Proteomes" id="UP000298860">
    <property type="component" value="Unassembled WGS sequence"/>
</dbReference>
<protein>
    <submittedName>
        <fullName evidence="1">Uncharacterized protein</fullName>
    </submittedName>
</protein>
<name>A0A4D4J659_9PSEU</name>
<evidence type="ECO:0000313" key="1">
    <source>
        <dbReference type="EMBL" id="GDY32051.1"/>
    </source>
</evidence>
<dbReference type="AlphaFoldDB" id="A0A4D4J659"/>
<gene>
    <name evidence="1" type="ORF">GTS_36840</name>
</gene>
<evidence type="ECO:0000313" key="2">
    <source>
        <dbReference type="Proteomes" id="UP000298860"/>
    </source>
</evidence>
<dbReference type="EMBL" id="BJFL01000020">
    <property type="protein sequence ID" value="GDY32051.1"/>
    <property type="molecule type" value="Genomic_DNA"/>
</dbReference>
<keyword evidence="2" id="KW-1185">Reference proteome</keyword>
<reference evidence="2" key="1">
    <citation type="submission" date="2019-04" db="EMBL/GenBank/DDBJ databases">
        <title>Draft genome sequence of Pseudonocardiaceae bacterium SL3-2-4.</title>
        <authorList>
            <person name="Ningsih F."/>
            <person name="Yokota A."/>
            <person name="Sakai Y."/>
            <person name="Nanatani K."/>
            <person name="Yabe S."/>
            <person name="Oetari A."/>
            <person name="Sjamsuridzal W."/>
        </authorList>
    </citation>
    <scope>NUCLEOTIDE SEQUENCE [LARGE SCALE GENOMIC DNA]</scope>
    <source>
        <strain evidence="2">SL3-2-4</strain>
    </source>
</reference>